<gene>
    <name evidence="1" type="ORF">MAR_027082</name>
</gene>
<protein>
    <submittedName>
        <fullName evidence="1">F13A-like protein</fullName>
    </submittedName>
</protein>
<dbReference type="PANTHER" id="PTHR11590">
    <property type="entry name" value="PROTEIN-GLUTAMINE GAMMA-GLUTAMYLTRANSFERASE"/>
    <property type="match status" value="1"/>
</dbReference>
<dbReference type="SUPFAM" id="SSF54001">
    <property type="entry name" value="Cysteine proteinases"/>
    <property type="match status" value="1"/>
</dbReference>
<accession>A0ABY7EUJ2</accession>
<sequence length="165" mass="18770">FEEGILDVCFSLVRRGFGQKNIRAMAQPIKVARKIAKMVGGKEPWTWVGSVKILREYQKTGVPVKFGQCWVFSCVTTTGVYTCGPAPLPAIKDGLCDTNFDSGFVFAEVNADEVHWKLLPHGQTKRLKILKRRYMLSHVSSWAPENNLRPRQYMLPEPLYVWQPA</sequence>
<evidence type="ECO:0000313" key="2">
    <source>
        <dbReference type="Proteomes" id="UP001164746"/>
    </source>
</evidence>
<reference evidence="1" key="1">
    <citation type="submission" date="2022-11" db="EMBL/GenBank/DDBJ databases">
        <title>Centuries of genome instability and evolution in soft-shell clam transmissible cancer (bioRxiv).</title>
        <authorList>
            <person name="Hart S.F.M."/>
            <person name="Yonemitsu M.A."/>
            <person name="Giersch R.M."/>
            <person name="Beal B.F."/>
            <person name="Arriagada G."/>
            <person name="Davis B.W."/>
            <person name="Ostrander E.A."/>
            <person name="Goff S.P."/>
            <person name="Metzger M.J."/>
        </authorList>
    </citation>
    <scope>NUCLEOTIDE SEQUENCE</scope>
    <source>
        <strain evidence="1">MELC-2E11</strain>
        <tissue evidence="1">Siphon/mantle</tissue>
    </source>
</reference>
<dbReference type="InterPro" id="IPR050779">
    <property type="entry name" value="Transglutaminase"/>
</dbReference>
<feature type="non-terminal residue" evidence="1">
    <location>
        <position position="1"/>
    </location>
</feature>
<dbReference type="PANTHER" id="PTHR11590:SF40">
    <property type="entry name" value="HEMOCYTE PROTEIN-GLUTAMINE GAMMA-GLUTAMYLTRANSFERASE-LIKE PROTEIN"/>
    <property type="match status" value="1"/>
</dbReference>
<dbReference type="InterPro" id="IPR038765">
    <property type="entry name" value="Papain-like_cys_pep_sf"/>
</dbReference>
<dbReference type="EMBL" id="CP111019">
    <property type="protein sequence ID" value="WAR12902.1"/>
    <property type="molecule type" value="Genomic_DNA"/>
</dbReference>
<organism evidence="1 2">
    <name type="scientific">Mya arenaria</name>
    <name type="common">Soft-shell clam</name>
    <dbReference type="NCBI Taxonomy" id="6604"/>
    <lineage>
        <taxon>Eukaryota</taxon>
        <taxon>Metazoa</taxon>
        <taxon>Spiralia</taxon>
        <taxon>Lophotrochozoa</taxon>
        <taxon>Mollusca</taxon>
        <taxon>Bivalvia</taxon>
        <taxon>Autobranchia</taxon>
        <taxon>Heteroconchia</taxon>
        <taxon>Euheterodonta</taxon>
        <taxon>Imparidentia</taxon>
        <taxon>Neoheterodontei</taxon>
        <taxon>Myida</taxon>
        <taxon>Myoidea</taxon>
        <taxon>Myidae</taxon>
        <taxon>Mya</taxon>
    </lineage>
</organism>
<evidence type="ECO:0000313" key="1">
    <source>
        <dbReference type="EMBL" id="WAR12902.1"/>
    </source>
</evidence>
<proteinExistence type="predicted"/>
<dbReference type="Proteomes" id="UP001164746">
    <property type="component" value="Chromosome 8"/>
</dbReference>
<dbReference type="InterPro" id="IPR036985">
    <property type="entry name" value="Transglutaminase-like_sf"/>
</dbReference>
<keyword evidence="2" id="KW-1185">Reference proteome</keyword>
<name>A0ABY7EUJ2_MYAAR</name>
<dbReference type="Gene3D" id="3.90.260.10">
    <property type="entry name" value="Transglutaminase-like"/>
    <property type="match status" value="2"/>
</dbReference>